<organism evidence="1 2">
    <name type="scientific">Streptomyces ehimensis</name>
    <dbReference type="NCBI Taxonomy" id="68195"/>
    <lineage>
        <taxon>Bacteria</taxon>
        <taxon>Bacillati</taxon>
        <taxon>Actinomycetota</taxon>
        <taxon>Actinomycetes</taxon>
        <taxon>Kitasatosporales</taxon>
        <taxon>Streptomycetaceae</taxon>
        <taxon>Streptomyces</taxon>
    </lineage>
</organism>
<dbReference type="SUPFAM" id="SSF158745">
    <property type="entry name" value="LanC-like"/>
    <property type="match status" value="1"/>
</dbReference>
<dbReference type="EMBL" id="JBHSFS010000014">
    <property type="protein sequence ID" value="MFC4516491.1"/>
    <property type="molecule type" value="Genomic_DNA"/>
</dbReference>
<reference evidence="2" key="1">
    <citation type="journal article" date="2019" name="Int. J. Syst. Evol. Microbiol.">
        <title>The Global Catalogue of Microorganisms (GCM) 10K type strain sequencing project: providing services to taxonomists for standard genome sequencing and annotation.</title>
        <authorList>
            <consortium name="The Broad Institute Genomics Platform"/>
            <consortium name="The Broad Institute Genome Sequencing Center for Infectious Disease"/>
            <person name="Wu L."/>
            <person name="Ma J."/>
        </authorList>
    </citation>
    <scope>NUCLEOTIDE SEQUENCE [LARGE SCALE GENOMIC DNA]</scope>
    <source>
        <strain evidence="2">CECT 8064</strain>
    </source>
</reference>
<dbReference type="SMART" id="SM01260">
    <property type="entry name" value="LANC_like"/>
    <property type="match status" value="1"/>
</dbReference>
<sequence>MTGAPGRPWHPLLSPATAATTLARVLSAARPHRVPRRVRPHLAAGAAGLALAYHQLDRCLPGRGWKTLAEDYLAAVAREYERTGASAGLFGGAAGLALAARVLGHDLPTAHTHVVTEASRRAKELGDDPPERALDLVSGLTGAGAHLLGRHHEPASLAALRDVLTALTTAASRRPPPDCGVAHGVSGPLALLALALGEGVTVPGQREAVAGYTALLTERRADDPWGPNWTGPATGTPVRASWCRGSPGIARALWLAGTALGDTAPRKLAVRALKAVHRRPAAARRIDVDPGLCHGLAGLLHITARFAHDTGDPELTTAVEGLATARFPRADDPGFLDGAAGVALALLAAATDTEPTWDRALLLA</sequence>
<gene>
    <name evidence="1" type="ORF">ACFPEN_26615</name>
</gene>
<dbReference type="Pfam" id="PF05147">
    <property type="entry name" value="LANC_like"/>
    <property type="match status" value="1"/>
</dbReference>
<evidence type="ECO:0000313" key="1">
    <source>
        <dbReference type="EMBL" id="MFC4516491.1"/>
    </source>
</evidence>
<dbReference type="Gene3D" id="1.50.10.20">
    <property type="match status" value="1"/>
</dbReference>
<comment type="caution">
    <text evidence="1">The sequence shown here is derived from an EMBL/GenBank/DDBJ whole genome shotgun (WGS) entry which is preliminary data.</text>
</comment>
<dbReference type="RefSeq" id="WP_417923610.1">
    <property type="nucleotide sequence ID" value="NZ_JBHSFS010000014.1"/>
</dbReference>
<proteinExistence type="predicted"/>
<evidence type="ECO:0000313" key="2">
    <source>
        <dbReference type="Proteomes" id="UP001595990"/>
    </source>
</evidence>
<name>A0ABV9BR47_9ACTN</name>
<dbReference type="InterPro" id="IPR007822">
    <property type="entry name" value="LANC-like"/>
</dbReference>
<dbReference type="Proteomes" id="UP001595990">
    <property type="component" value="Unassembled WGS sequence"/>
</dbReference>
<keyword evidence="2" id="KW-1185">Reference proteome</keyword>
<dbReference type="PRINTS" id="PR01955">
    <property type="entry name" value="LANCFRANKIA"/>
</dbReference>
<protein>
    <submittedName>
        <fullName evidence="1">Lanthionine synthetase LanC family protein</fullName>
    </submittedName>
</protein>
<accession>A0ABV9BR47</accession>
<dbReference type="PRINTS" id="PR01950">
    <property type="entry name" value="LANCSUPER"/>
</dbReference>